<dbReference type="Pfam" id="PF00059">
    <property type="entry name" value="Lectin_C"/>
    <property type="match status" value="1"/>
</dbReference>
<dbReference type="EMBL" id="BTSY01000312">
    <property type="protein sequence ID" value="GMT37873.1"/>
    <property type="molecule type" value="Genomic_DNA"/>
</dbReference>
<keyword evidence="6" id="KW-1185">Reference proteome</keyword>
<name>A0AAV5X4F8_9BILA</name>
<gene>
    <name evidence="5" type="ORF">PFISCL1PPCAC_29170</name>
    <name evidence="4" type="ORF">PFISCL1PPCAC_3504</name>
</gene>
<evidence type="ECO:0000313" key="4">
    <source>
        <dbReference type="EMBL" id="GMT12207.1"/>
    </source>
</evidence>
<comment type="caution">
    <text evidence="5">The sequence shown here is derived from an EMBL/GenBank/DDBJ whole genome shotgun (WGS) entry which is preliminary data.</text>
</comment>
<dbReference type="InterPro" id="IPR016186">
    <property type="entry name" value="C-type_lectin-like/link_sf"/>
</dbReference>
<evidence type="ECO:0000313" key="5">
    <source>
        <dbReference type="EMBL" id="GMT37873.1"/>
    </source>
</evidence>
<dbReference type="SUPFAM" id="SSF56436">
    <property type="entry name" value="C-type lectin-like"/>
    <property type="match status" value="2"/>
</dbReference>
<feature type="non-terminal residue" evidence="5">
    <location>
        <position position="219"/>
    </location>
</feature>
<feature type="domain" description="C-type lectin" evidence="3">
    <location>
        <begin position="49"/>
        <end position="157"/>
    </location>
</feature>
<dbReference type="AlphaFoldDB" id="A0AAV5X4F8"/>
<evidence type="ECO:0000256" key="1">
    <source>
        <dbReference type="ARBA" id="ARBA00023157"/>
    </source>
</evidence>
<dbReference type="CDD" id="cd00037">
    <property type="entry name" value="CLECT"/>
    <property type="match status" value="2"/>
</dbReference>
<dbReference type="Gene3D" id="3.10.100.10">
    <property type="entry name" value="Mannose-Binding Protein A, subunit A"/>
    <property type="match status" value="2"/>
</dbReference>
<sequence length="219" mass="24893">MGRILLLLYCATISILADVQCPKGYDAMGDGRCIRGLYLDEPDQLGNIFSKATDECKKDGATLPIIRSDEENAMFTKIGKNLTSKLTSNPYLVLGMVCNSNTRRVEWQDGSKIDYTYKGFNAYFDCVTNNNRVVSRPNYDDWTSYASTTSSYYTMLCVLDPIEDCGEYEQISDNDDRSKPCFKIFSEPMNWRDAQKQCSDDFGSLAAINSAQENKFFWR</sequence>
<protein>
    <recommendedName>
        <fullName evidence="3">C-type lectin domain-containing protein</fullName>
    </recommendedName>
</protein>
<proteinExistence type="predicted"/>
<evidence type="ECO:0000313" key="6">
    <source>
        <dbReference type="Proteomes" id="UP001432322"/>
    </source>
</evidence>
<dbReference type="PANTHER" id="PTHR22991:SF40">
    <property type="entry name" value="PROTEIN CBG13490"/>
    <property type="match status" value="1"/>
</dbReference>
<dbReference type="EMBL" id="BTSY01000001">
    <property type="protein sequence ID" value="GMT12207.1"/>
    <property type="molecule type" value="Genomic_DNA"/>
</dbReference>
<feature type="signal peptide" evidence="2">
    <location>
        <begin position="1"/>
        <end position="17"/>
    </location>
</feature>
<feature type="chain" id="PRO_5044714788" description="C-type lectin domain-containing protein" evidence="2">
    <location>
        <begin position="18"/>
        <end position="219"/>
    </location>
</feature>
<accession>A0AAV5X4F8</accession>
<organism evidence="5 6">
    <name type="scientific">Pristionchus fissidentatus</name>
    <dbReference type="NCBI Taxonomy" id="1538716"/>
    <lineage>
        <taxon>Eukaryota</taxon>
        <taxon>Metazoa</taxon>
        <taxon>Ecdysozoa</taxon>
        <taxon>Nematoda</taxon>
        <taxon>Chromadorea</taxon>
        <taxon>Rhabditida</taxon>
        <taxon>Rhabditina</taxon>
        <taxon>Diplogasteromorpha</taxon>
        <taxon>Diplogasteroidea</taxon>
        <taxon>Neodiplogasteridae</taxon>
        <taxon>Pristionchus</taxon>
    </lineage>
</organism>
<dbReference type="Proteomes" id="UP001432322">
    <property type="component" value="Unassembled WGS sequence"/>
</dbReference>
<evidence type="ECO:0000256" key="2">
    <source>
        <dbReference type="SAM" id="SignalP"/>
    </source>
</evidence>
<dbReference type="PANTHER" id="PTHR22991">
    <property type="entry name" value="PROTEIN CBG13490"/>
    <property type="match status" value="1"/>
</dbReference>
<reference evidence="5" key="1">
    <citation type="submission" date="2023-10" db="EMBL/GenBank/DDBJ databases">
        <title>Genome assembly of Pristionchus species.</title>
        <authorList>
            <person name="Yoshida K."/>
            <person name="Sommer R.J."/>
        </authorList>
    </citation>
    <scope>NUCLEOTIDE SEQUENCE</scope>
    <source>
        <strain evidence="5">RS5133</strain>
    </source>
</reference>
<dbReference type="InterPro" id="IPR016187">
    <property type="entry name" value="CTDL_fold"/>
</dbReference>
<keyword evidence="2" id="KW-0732">Signal</keyword>
<dbReference type="InterPro" id="IPR050976">
    <property type="entry name" value="Snaclec"/>
</dbReference>
<dbReference type="InterPro" id="IPR001304">
    <property type="entry name" value="C-type_lectin-like"/>
</dbReference>
<keyword evidence="1" id="KW-1015">Disulfide bond</keyword>
<evidence type="ECO:0000259" key="3">
    <source>
        <dbReference type="Pfam" id="PF00059"/>
    </source>
</evidence>